<dbReference type="PROSITE" id="PS51898">
    <property type="entry name" value="TYR_RECOMBINASE"/>
    <property type="match status" value="1"/>
</dbReference>
<dbReference type="Gene3D" id="1.10.443.10">
    <property type="entry name" value="Intergrase catalytic core"/>
    <property type="match status" value="1"/>
</dbReference>
<reference evidence="3" key="1">
    <citation type="submission" date="2013-08" db="EMBL/GenBank/DDBJ databases">
        <authorList>
            <person name="Mendez C."/>
            <person name="Richter M."/>
            <person name="Ferrer M."/>
            <person name="Sanchez J."/>
        </authorList>
    </citation>
    <scope>NUCLEOTIDE SEQUENCE</scope>
</reference>
<dbReference type="EMBL" id="AUZZ01005660">
    <property type="protein sequence ID" value="EQD48746.1"/>
    <property type="molecule type" value="Genomic_DNA"/>
</dbReference>
<comment type="caution">
    <text evidence="3">The sequence shown here is derived from an EMBL/GenBank/DDBJ whole genome shotgun (WGS) entry which is preliminary data.</text>
</comment>
<accession>T0ZK89</accession>
<reference evidence="3" key="2">
    <citation type="journal article" date="2014" name="ISME J.">
        <title>Microbial stratification in low pH oxic and suboxic macroscopic growths along an acid mine drainage.</title>
        <authorList>
            <person name="Mendez-Garcia C."/>
            <person name="Mesa V."/>
            <person name="Sprenger R.R."/>
            <person name="Richter M."/>
            <person name="Diez M.S."/>
            <person name="Solano J."/>
            <person name="Bargiela R."/>
            <person name="Golyshina O.V."/>
            <person name="Manteca A."/>
            <person name="Ramos J.L."/>
            <person name="Gallego J.R."/>
            <person name="Llorente I."/>
            <person name="Martins Dos Santos V.A."/>
            <person name="Jensen O.N."/>
            <person name="Pelaez A.I."/>
            <person name="Sanchez J."/>
            <person name="Ferrer M."/>
        </authorList>
    </citation>
    <scope>NUCLEOTIDE SEQUENCE</scope>
</reference>
<feature type="non-terminal residue" evidence="3">
    <location>
        <position position="1"/>
    </location>
</feature>
<dbReference type="InterPro" id="IPR002104">
    <property type="entry name" value="Integrase_catalytic"/>
</dbReference>
<dbReference type="GO" id="GO:0006310">
    <property type="term" value="P:DNA recombination"/>
    <property type="evidence" value="ECO:0007669"/>
    <property type="project" value="UniProtKB-KW"/>
</dbReference>
<name>T0ZK89_9ZZZZ</name>
<proteinExistence type="predicted"/>
<sequence length="147" mass="16228">CASNDSYLGIAGAVYCRGGSLWNSAEFSAIVSQPLGNKLTRAGIAYLVDKYADQARSQHPEWIPQVLSPHVMRHSKAMHLLQAGVNLVYIRDLLGHVSIRTTEVYARADSEMKRKALEAAYPSAASVTMPIWQENTDLIIWLKSLGK</sequence>
<evidence type="ECO:0000256" key="1">
    <source>
        <dbReference type="ARBA" id="ARBA00023172"/>
    </source>
</evidence>
<organism evidence="3">
    <name type="scientific">mine drainage metagenome</name>
    <dbReference type="NCBI Taxonomy" id="410659"/>
    <lineage>
        <taxon>unclassified sequences</taxon>
        <taxon>metagenomes</taxon>
        <taxon>ecological metagenomes</taxon>
    </lineage>
</organism>
<evidence type="ECO:0000259" key="2">
    <source>
        <dbReference type="PROSITE" id="PS51898"/>
    </source>
</evidence>
<dbReference type="GO" id="GO:0015074">
    <property type="term" value="P:DNA integration"/>
    <property type="evidence" value="ECO:0007669"/>
    <property type="project" value="InterPro"/>
</dbReference>
<dbReference type="GO" id="GO:0003677">
    <property type="term" value="F:DNA binding"/>
    <property type="evidence" value="ECO:0007669"/>
    <property type="project" value="InterPro"/>
</dbReference>
<dbReference type="InterPro" id="IPR011010">
    <property type="entry name" value="DNA_brk_join_enz"/>
</dbReference>
<feature type="domain" description="Tyr recombinase" evidence="2">
    <location>
        <begin position="1"/>
        <end position="118"/>
    </location>
</feature>
<dbReference type="InterPro" id="IPR013762">
    <property type="entry name" value="Integrase-like_cat_sf"/>
</dbReference>
<dbReference type="Pfam" id="PF00589">
    <property type="entry name" value="Phage_integrase"/>
    <property type="match status" value="1"/>
</dbReference>
<dbReference type="SUPFAM" id="SSF56349">
    <property type="entry name" value="DNA breaking-rejoining enzymes"/>
    <property type="match status" value="1"/>
</dbReference>
<keyword evidence="1" id="KW-0233">DNA recombination</keyword>
<gene>
    <name evidence="3" type="ORF">B2A_07871</name>
</gene>
<dbReference type="AlphaFoldDB" id="T0ZK89"/>
<evidence type="ECO:0000313" key="3">
    <source>
        <dbReference type="EMBL" id="EQD48746.1"/>
    </source>
</evidence>
<protein>
    <submittedName>
        <fullName evidence="3">Phage-related integrase</fullName>
    </submittedName>
</protein>